<sequence length="211" mass="23375">MGDQPTLLIAGLGRCGTTMLMTMLDAGGFPVTGPRPNYEDARRFGPLRADMEWLAEQSGRAVKLIDPLRYKITSASFPVPPVILLMERRNSEQARSQVKLLTALGEYRNPQRQVVKAMQRSIARDTPLLRAQMGKLTDNVFRVRFEDVLSVPATVAKALAAISRRKFGLDFDIRAARDAVIKRDAACASDLRIENIVLPEIARELAARDAA</sequence>
<evidence type="ECO:0000313" key="2">
    <source>
        <dbReference type="Proteomes" id="UP000319014"/>
    </source>
</evidence>
<dbReference type="RefSeq" id="WP_142662754.1">
    <property type="nucleotide sequence ID" value="NZ_FXTK01000005.1"/>
</dbReference>
<gene>
    <name evidence="1" type="ORF">SAMN06265221_105219</name>
</gene>
<keyword evidence="2" id="KW-1185">Reference proteome</keyword>
<evidence type="ECO:0000313" key="1">
    <source>
        <dbReference type="EMBL" id="SMO63890.1"/>
    </source>
</evidence>
<protein>
    <recommendedName>
        <fullName evidence="3">Sulfotransferase family protein</fullName>
    </recommendedName>
</protein>
<dbReference type="OrthoDB" id="9779418at2"/>
<organism evidence="1 2">
    <name type="scientific">Paracoccus laeviglucosivorans</name>
    <dbReference type="NCBI Taxonomy" id="1197861"/>
    <lineage>
        <taxon>Bacteria</taxon>
        <taxon>Pseudomonadati</taxon>
        <taxon>Pseudomonadota</taxon>
        <taxon>Alphaproteobacteria</taxon>
        <taxon>Rhodobacterales</taxon>
        <taxon>Paracoccaceae</taxon>
        <taxon>Paracoccus</taxon>
    </lineage>
</organism>
<dbReference type="SUPFAM" id="SSF52540">
    <property type="entry name" value="P-loop containing nucleoside triphosphate hydrolases"/>
    <property type="match status" value="1"/>
</dbReference>
<dbReference type="Proteomes" id="UP000319014">
    <property type="component" value="Unassembled WGS sequence"/>
</dbReference>
<evidence type="ECO:0008006" key="3">
    <source>
        <dbReference type="Google" id="ProtNLM"/>
    </source>
</evidence>
<dbReference type="AlphaFoldDB" id="A0A521CYY6"/>
<accession>A0A521CYY6</accession>
<name>A0A521CYY6_9RHOB</name>
<dbReference type="InterPro" id="IPR027417">
    <property type="entry name" value="P-loop_NTPase"/>
</dbReference>
<dbReference type="Gene3D" id="3.40.50.300">
    <property type="entry name" value="P-loop containing nucleotide triphosphate hydrolases"/>
    <property type="match status" value="1"/>
</dbReference>
<dbReference type="EMBL" id="FXTK01000005">
    <property type="protein sequence ID" value="SMO63890.1"/>
    <property type="molecule type" value="Genomic_DNA"/>
</dbReference>
<proteinExistence type="predicted"/>
<reference evidence="1 2" key="1">
    <citation type="submission" date="2017-05" db="EMBL/GenBank/DDBJ databases">
        <authorList>
            <person name="Varghese N."/>
            <person name="Submissions S."/>
        </authorList>
    </citation>
    <scope>NUCLEOTIDE SEQUENCE [LARGE SCALE GENOMIC DNA]</scope>
    <source>
        <strain evidence="1 2">DSM 100094</strain>
    </source>
</reference>